<dbReference type="EMBL" id="KZ502674">
    <property type="protein sequence ID" value="PKU74307.1"/>
    <property type="molecule type" value="Genomic_DNA"/>
</dbReference>
<evidence type="ECO:0000313" key="2">
    <source>
        <dbReference type="EMBL" id="PKU74307.1"/>
    </source>
</evidence>
<dbReference type="InterPro" id="IPR006873">
    <property type="entry name" value="DUF620"/>
</dbReference>
<protein>
    <recommendedName>
        <fullName evidence="4">DUF620 domain-containing protein</fullName>
    </recommendedName>
</protein>
<evidence type="ECO:0000313" key="3">
    <source>
        <dbReference type="Proteomes" id="UP000233837"/>
    </source>
</evidence>
<feature type="region of interest" description="Disordered" evidence="1">
    <location>
        <begin position="1"/>
        <end position="21"/>
    </location>
</feature>
<dbReference type="Proteomes" id="UP000233837">
    <property type="component" value="Unassembled WGS sequence"/>
</dbReference>
<dbReference type="AlphaFoldDB" id="A0A2I0WF79"/>
<evidence type="ECO:0008006" key="4">
    <source>
        <dbReference type="Google" id="ProtNLM"/>
    </source>
</evidence>
<accession>A0A2I0WF79</accession>
<keyword evidence="3" id="KW-1185">Reference proteome</keyword>
<reference evidence="2 3" key="1">
    <citation type="journal article" date="2016" name="Sci. Rep.">
        <title>The Dendrobium catenatum Lindl. genome sequence provides insights into polysaccharide synthase, floral development and adaptive evolution.</title>
        <authorList>
            <person name="Zhang G.Q."/>
            <person name="Xu Q."/>
            <person name="Bian C."/>
            <person name="Tsai W.C."/>
            <person name="Yeh C.M."/>
            <person name="Liu K.W."/>
            <person name="Yoshida K."/>
            <person name="Zhang L.S."/>
            <person name="Chang S.B."/>
            <person name="Chen F."/>
            <person name="Shi Y."/>
            <person name="Su Y.Y."/>
            <person name="Zhang Y.Q."/>
            <person name="Chen L.J."/>
            <person name="Yin Y."/>
            <person name="Lin M."/>
            <person name="Huang H."/>
            <person name="Deng H."/>
            <person name="Wang Z.W."/>
            <person name="Zhu S.L."/>
            <person name="Zhao X."/>
            <person name="Deng C."/>
            <person name="Niu S.C."/>
            <person name="Huang J."/>
            <person name="Wang M."/>
            <person name="Liu G.H."/>
            <person name="Yang H.J."/>
            <person name="Xiao X.J."/>
            <person name="Hsiao Y.Y."/>
            <person name="Wu W.L."/>
            <person name="Chen Y.Y."/>
            <person name="Mitsuda N."/>
            <person name="Ohme-Takagi M."/>
            <person name="Luo Y.B."/>
            <person name="Van de Peer Y."/>
            <person name="Liu Z.J."/>
        </authorList>
    </citation>
    <scope>NUCLEOTIDE SEQUENCE [LARGE SCALE GENOMIC DNA]</scope>
    <source>
        <tissue evidence="2">The whole plant</tissue>
    </source>
</reference>
<name>A0A2I0WF79_9ASPA</name>
<dbReference type="PANTHER" id="PTHR31300:SF3">
    <property type="entry name" value="GB|AAD30234.1"/>
    <property type="match status" value="1"/>
</dbReference>
<dbReference type="PANTHER" id="PTHR31300">
    <property type="entry name" value="LIPASE"/>
    <property type="match status" value="1"/>
</dbReference>
<reference evidence="2 3" key="2">
    <citation type="journal article" date="2017" name="Nature">
        <title>The Apostasia genome and the evolution of orchids.</title>
        <authorList>
            <person name="Zhang G.Q."/>
            <person name="Liu K.W."/>
            <person name="Li Z."/>
            <person name="Lohaus R."/>
            <person name="Hsiao Y.Y."/>
            <person name="Niu S.C."/>
            <person name="Wang J.Y."/>
            <person name="Lin Y.C."/>
            <person name="Xu Q."/>
            <person name="Chen L.J."/>
            <person name="Yoshida K."/>
            <person name="Fujiwara S."/>
            <person name="Wang Z.W."/>
            <person name="Zhang Y.Q."/>
            <person name="Mitsuda N."/>
            <person name="Wang M."/>
            <person name="Liu G.H."/>
            <person name="Pecoraro L."/>
            <person name="Huang H.X."/>
            <person name="Xiao X.J."/>
            <person name="Lin M."/>
            <person name="Wu X.Y."/>
            <person name="Wu W.L."/>
            <person name="Chen Y.Y."/>
            <person name="Chang S.B."/>
            <person name="Sakamoto S."/>
            <person name="Ohme-Takagi M."/>
            <person name="Yagi M."/>
            <person name="Zeng S.J."/>
            <person name="Shen C.Y."/>
            <person name="Yeh C.M."/>
            <person name="Luo Y.B."/>
            <person name="Tsai W.C."/>
            <person name="Van de Peer Y."/>
            <person name="Liu Z.J."/>
        </authorList>
    </citation>
    <scope>NUCLEOTIDE SEQUENCE [LARGE SCALE GENOMIC DNA]</scope>
    <source>
        <tissue evidence="2">The whole plant</tissue>
    </source>
</reference>
<evidence type="ECO:0000256" key="1">
    <source>
        <dbReference type="SAM" id="MobiDB-lite"/>
    </source>
</evidence>
<sequence>MGTLAPLAEEPESEEEGLSANKRGSFRSWLKSLQLFHRKSNLKVLLSVMACPLSPVSILPKQLRGVASSAEYIIQQFRATSGCGKLERNPAKSMFAAGRVEMTGKHGQSAAAASSSCQEGSFVMWQMSPAMWLINLKVAGLHVSAGSDGHVAWRRTPWLAAHAAKGGVRPLRRALQAMQGLDPMAIAAIFSSAQHIGDKQIDEEDCFILRLEVEASKLSYQSDNTVEIIEHVMFGSFSERSGLLLHLEDAQLMRIQCPGAQSMFWKTTISSWMKDYEPTNGVMVARSGRSVVNLEQFGVSGDKTMSVSMIMEERWIIDDVDFNVPGLSADFFIPPEGIKRLS</sequence>
<dbReference type="Pfam" id="PF04788">
    <property type="entry name" value="DUF620"/>
    <property type="match status" value="1"/>
</dbReference>
<organism evidence="2 3">
    <name type="scientific">Dendrobium catenatum</name>
    <dbReference type="NCBI Taxonomy" id="906689"/>
    <lineage>
        <taxon>Eukaryota</taxon>
        <taxon>Viridiplantae</taxon>
        <taxon>Streptophyta</taxon>
        <taxon>Embryophyta</taxon>
        <taxon>Tracheophyta</taxon>
        <taxon>Spermatophyta</taxon>
        <taxon>Magnoliopsida</taxon>
        <taxon>Liliopsida</taxon>
        <taxon>Asparagales</taxon>
        <taxon>Orchidaceae</taxon>
        <taxon>Epidendroideae</taxon>
        <taxon>Malaxideae</taxon>
        <taxon>Dendrobiinae</taxon>
        <taxon>Dendrobium</taxon>
    </lineage>
</organism>
<proteinExistence type="predicted"/>
<gene>
    <name evidence="2" type="ORF">MA16_Dca003510</name>
</gene>